<dbReference type="Gene3D" id="1.20.1280.50">
    <property type="match status" value="1"/>
</dbReference>
<dbReference type="AlphaFoldDB" id="A0A5C3QJF7"/>
<dbReference type="OrthoDB" id="3365698at2759"/>
<reference evidence="1 2" key="1">
    <citation type="journal article" date="2019" name="Nat. Ecol. Evol.">
        <title>Megaphylogeny resolves global patterns of mushroom evolution.</title>
        <authorList>
            <person name="Varga T."/>
            <person name="Krizsan K."/>
            <person name="Foldi C."/>
            <person name="Dima B."/>
            <person name="Sanchez-Garcia M."/>
            <person name="Sanchez-Ramirez S."/>
            <person name="Szollosi G.J."/>
            <person name="Szarkandi J.G."/>
            <person name="Papp V."/>
            <person name="Albert L."/>
            <person name="Andreopoulos W."/>
            <person name="Angelini C."/>
            <person name="Antonin V."/>
            <person name="Barry K.W."/>
            <person name="Bougher N.L."/>
            <person name="Buchanan P."/>
            <person name="Buyck B."/>
            <person name="Bense V."/>
            <person name="Catcheside P."/>
            <person name="Chovatia M."/>
            <person name="Cooper J."/>
            <person name="Damon W."/>
            <person name="Desjardin D."/>
            <person name="Finy P."/>
            <person name="Geml J."/>
            <person name="Haridas S."/>
            <person name="Hughes K."/>
            <person name="Justo A."/>
            <person name="Karasinski D."/>
            <person name="Kautmanova I."/>
            <person name="Kiss B."/>
            <person name="Kocsube S."/>
            <person name="Kotiranta H."/>
            <person name="LaButti K.M."/>
            <person name="Lechner B.E."/>
            <person name="Liimatainen K."/>
            <person name="Lipzen A."/>
            <person name="Lukacs Z."/>
            <person name="Mihaltcheva S."/>
            <person name="Morgado L.N."/>
            <person name="Niskanen T."/>
            <person name="Noordeloos M.E."/>
            <person name="Ohm R.A."/>
            <person name="Ortiz-Santana B."/>
            <person name="Ovrebo C."/>
            <person name="Racz N."/>
            <person name="Riley R."/>
            <person name="Savchenko A."/>
            <person name="Shiryaev A."/>
            <person name="Soop K."/>
            <person name="Spirin V."/>
            <person name="Szebenyi C."/>
            <person name="Tomsovsky M."/>
            <person name="Tulloss R.E."/>
            <person name="Uehling J."/>
            <person name="Grigoriev I.V."/>
            <person name="Vagvolgyi C."/>
            <person name="Papp T."/>
            <person name="Martin F.M."/>
            <person name="Miettinen O."/>
            <person name="Hibbett D.S."/>
            <person name="Nagy L.G."/>
        </authorList>
    </citation>
    <scope>NUCLEOTIDE SEQUENCE [LARGE SCALE GENOMIC DNA]</scope>
    <source>
        <strain evidence="1 2">CBS 309.79</strain>
    </source>
</reference>
<sequence length="544" mass="61252">MSYGNMPYPNDASPFVRSRTLPTEVLARIFSHPDLVQPRKQMSLQTSQPPWTLTYVCRRWRLIALNLPEIWSYIDVRGYGHFHASVRALSSNDERVLHLHGLLRTLVARSQDHPLTIRLGCTGWFDMTSLETHMHYSEELPMIFVNDFLQAQFLSRLLMHHARWEDVLINGFPGCGLLFCSHLGSPGISTVKFPALKKLEVRPQSGSAHDRLDELKHMLARFQSNDITPNLQNVTLRLIFAAREDPQSLLNFAWRKVATLQLHDVADDKQLLELFGSSQGPRSSLESLHVSFVDFNRSRRPYGGFRLDERVLLGTLTSLSIIVVDDDHRLLLHSLQLPSLQHLSFRCKGINKDGSDAVSALELTVRGSPHLTSLQLHFSMQSFPSTWTSYERLLYSLNHLTSFDCGYISAETLVRLGAVLMKQTSEGNHAPLVLPRLASLQFYYEDCTAARKYIAKSRAGGIMEDAYHPGGLLLEIAEYRSGFGVGAGVGAGGESGFCLREIRVGLCMSGDPCMGAVGHLARYDALERRGFDLRKVEYSHKSCW</sequence>
<dbReference type="Proteomes" id="UP000305067">
    <property type="component" value="Unassembled WGS sequence"/>
</dbReference>
<evidence type="ECO:0000313" key="2">
    <source>
        <dbReference type="Proteomes" id="UP000305067"/>
    </source>
</evidence>
<dbReference type="PANTHER" id="PTHR38926">
    <property type="entry name" value="F-BOX DOMAIN CONTAINING PROTEIN, EXPRESSED"/>
    <property type="match status" value="1"/>
</dbReference>
<proteinExistence type="predicted"/>
<gene>
    <name evidence="1" type="ORF">BDV98DRAFT_604040</name>
</gene>
<dbReference type="EMBL" id="ML178823">
    <property type="protein sequence ID" value="TFL02076.1"/>
    <property type="molecule type" value="Genomic_DNA"/>
</dbReference>
<name>A0A5C3QJF7_9AGAR</name>
<evidence type="ECO:0000313" key="1">
    <source>
        <dbReference type="EMBL" id="TFL02076.1"/>
    </source>
</evidence>
<accession>A0A5C3QJF7</accession>
<organism evidence="1 2">
    <name type="scientific">Pterulicium gracile</name>
    <dbReference type="NCBI Taxonomy" id="1884261"/>
    <lineage>
        <taxon>Eukaryota</taxon>
        <taxon>Fungi</taxon>
        <taxon>Dikarya</taxon>
        <taxon>Basidiomycota</taxon>
        <taxon>Agaricomycotina</taxon>
        <taxon>Agaricomycetes</taxon>
        <taxon>Agaricomycetidae</taxon>
        <taxon>Agaricales</taxon>
        <taxon>Pleurotineae</taxon>
        <taxon>Pterulaceae</taxon>
        <taxon>Pterulicium</taxon>
    </lineage>
</organism>
<keyword evidence="2" id="KW-1185">Reference proteome</keyword>
<dbReference type="PANTHER" id="PTHR38926:SF72">
    <property type="entry name" value="IM:7136021-RELATED"/>
    <property type="match status" value="1"/>
</dbReference>
<protein>
    <submittedName>
        <fullName evidence="1">Uncharacterized protein</fullName>
    </submittedName>
</protein>